<comment type="similarity">
    <text evidence="1">Belongs to the peptidase S51 family.</text>
</comment>
<dbReference type="PANTHER" id="PTHR20842">
    <property type="entry name" value="PROTEASE S51 ALPHA-ASPARTYL DIPEPTIDASE"/>
    <property type="match status" value="1"/>
</dbReference>
<evidence type="ECO:0000313" key="6">
    <source>
        <dbReference type="Proteomes" id="UP000647587"/>
    </source>
</evidence>
<evidence type="ECO:0000256" key="1">
    <source>
        <dbReference type="ARBA" id="ARBA00006534"/>
    </source>
</evidence>
<keyword evidence="3" id="KW-0378">Hydrolase</keyword>
<dbReference type="EMBL" id="BMPP01000016">
    <property type="protein sequence ID" value="GGK37048.1"/>
    <property type="molecule type" value="Genomic_DNA"/>
</dbReference>
<reference evidence="6" key="1">
    <citation type="journal article" date="2019" name="Int. J. Syst. Evol. Microbiol.">
        <title>The Global Catalogue of Microorganisms (GCM) 10K type strain sequencing project: providing services to taxonomists for standard genome sequencing and annotation.</title>
        <authorList>
            <consortium name="The Broad Institute Genomics Platform"/>
            <consortium name="The Broad Institute Genome Sequencing Center for Infectious Disease"/>
            <person name="Wu L."/>
            <person name="Ma J."/>
        </authorList>
    </citation>
    <scope>NUCLEOTIDE SEQUENCE [LARGE SCALE GENOMIC DNA]</scope>
    <source>
        <strain evidence="6">JCM 30331</strain>
    </source>
</reference>
<sequence length="150" mass="15803">MGSGVDLSDLASHDPGDLSEFDGVYIGGGNTFRLLHLLREHSLDAALKRYAFGGGAVYGGSAGAILMGSDILSCAHDDADVIGLQSTTALNFLGGHDVWCHYQPEQHAQVQAYADLHQRPVYALPARGGLVVHSGQIEFGGFEPGVTVRP</sequence>
<dbReference type="Pfam" id="PF03575">
    <property type="entry name" value="Peptidase_S51"/>
    <property type="match status" value="1"/>
</dbReference>
<proteinExistence type="inferred from homology"/>
<evidence type="ECO:0008006" key="7">
    <source>
        <dbReference type="Google" id="ProtNLM"/>
    </source>
</evidence>
<accession>A0ABQ2F364</accession>
<keyword evidence="6" id="KW-1185">Reference proteome</keyword>
<comment type="caution">
    <text evidence="5">The sequence shown here is derived from an EMBL/GenBank/DDBJ whole genome shotgun (WGS) entry which is preliminary data.</text>
</comment>
<name>A0ABQ2F364_9DEIO</name>
<dbReference type="SUPFAM" id="SSF52317">
    <property type="entry name" value="Class I glutamine amidotransferase-like"/>
    <property type="match status" value="1"/>
</dbReference>
<protein>
    <recommendedName>
        <fullName evidence="7">Peptidase E</fullName>
    </recommendedName>
</protein>
<evidence type="ECO:0000256" key="4">
    <source>
        <dbReference type="ARBA" id="ARBA00022825"/>
    </source>
</evidence>
<keyword evidence="2" id="KW-0645">Protease</keyword>
<dbReference type="Proteomes" id="UP000647587">
    <property type="component" value="Unassembled WGS sequence"/>
</dbReference>
<evidence type="ECO:0000313" key="5">
    <source>
        <dbReference type="EMBL" id="GGK37048.1"/>
    </source>
</evidence>
<dbReference type="PANTHER" id="PTHR20842:SF0">
    <property type="entry name" value="ALPHA-ASPARTYL DIPEPTIDASE"/>
    <property type="match status" value="1"/>
</dbReference>
<evidence type="ECO:0000256" key="3">
    <source>
        <dbReference type="ARBA" id="ARBA00022801"/>
    </source>
</evidence>
<dbReference type="Gene3D" id="3.40.50.880">
    <property type="match status" value="1"/>
</dbReference>
<keyword evidence="4" id="KW-0720">Serine protease</keyword>
<gene>
    <name evidence="5" type="ORF">GCM10008955_33690</name>
</gene>
<evidence type="ECO:0000256" key="2">
    <source>
        <dbReference type="ARBA" id="ARBA00022670"/>
    </source>
</evidence>
<dbReference type="InterPro" id="IPR029062">
    <property type="entry name" value="Class_I_gatase-like"/>
</dbReference>
<dbReference type="InterPro" id="IPR005320">
    <property type="entry name" value="Peptidase_S51"/>
</dbReference>
<organism evidence="5 6">
    <name type="scientific">Deinococcus malanensis</name>
    <dbReference type="NCBI Taxonomy" id="1706855"/>
    <lineage>
        <taxon>Bacteria</taxon>
        <taxon>Thermotogati</taxon>
        <taxon>Deinococcota</taxon>
        <taxon>Deinococci</taxon>
        <taxon>Deinococcales</taxon>
        <taxon>Deinococcaceae</taxon>
        <taxon>Deinococcus</taxon>
    </lineage>
</organism>